<sequence length="186" mass="20690">MSTEDTKLGSAAASSVNRFANDGSFLAQFNQCISKDIDGCARPSHRVDKANETSEPRIVSSKHDGASGESLVSNQGLSANQWAAVKKSTTMRATLNPEHKAIMQGNSTRHSSGEFYAQKKRKEDADMHLAKRIVQNKQYTTYEEADDEYDFDKAPRKKQNEKGKSALEQKLTENTSFQPQLVTQQE</sequence>
<reference evidence="3" key="1">
    <citation type="journal article" date="2013" name="Science">
        <title>The Amborella genome and the evolution of flowering plants.</title>
        <authorList>
            <consortium name="Amborella Genome Project"/>
        </authorList>
    </citation>
    <scope>NUCLEOTIDE SEQUENCE [LARGE SCALE GENOMIC DNA]</scope>
</reference>
<proteinExistence type="predicted"/>
<name>W1PBE7_AMBTC</name>
<feature type="region of interest" description="Disordered" evidence="1">
    <location>
        <begin position="146"/>
        <end position="186"/>
    </location>
</feature>
<feature type="compositionally biased region" description="Basic and acidic residues" evidence="1">
    <location>
        <begin position="42"/>
        <end position="66"/>
    </location>
</feature>
<feature type="region of interest" description="Disordered" evidence="1">
    <location>
        <begin position="42"/>
        <end position="73"/>
    </location>
</feature>
<dbReference type="EMBL" id="KI394011">
    <property type="protein sequence ID" value="ERN05258.1"/>
    <property type="molecule type" value="Genomic_DNA"/>
</dbReference>
<accession>W1PBE7</accession>
<keyword evidence="3" id="KW-1185">Reference proteome</keyword>
<organism evidence="2 3">
    <name type="scientific">Amborella trichopoda</name>
    <dbReference type="NCBI Taxonomy" id="13333"/>
    <lineage>
        <taxon>Eukaryota</taxon>
        <taxon>Viridiplantae</taxon>
        <taxon>Streptophyta</taxon>
        <taxon>Embryophyta</taxon>
        <taxon>Tracheophyta</taxon>
        <taxon>Spermatophyta</taxon>
        <taxon>Magnoliopsida</taxon>
        <taxon>Amborellales</taxon>
        <taxon>Amborellaceae</taxon>
        <taxon>Amborella</taxon>
    </lineage>
</organism>
<feature type="compositionally biased region" description="Basic and acidic residues" evidence="1">
    <location>
        <begin position="151"/>
        <end position="171"/>
    </location>
</feature>
<dbReference type="Proteomes" id="UP000017836">
    <property type="component" value="Unassembled WGS sequence"/>
</dbReference>
<evidence type="ECO:0000256" key="1">
    <source>
        <dbReference type="SAM" id="MobiDB-lite"/>
    </source>
</evidence>
<protein>
    <submittedName>
        <fullName evidence="2">Uncharacterized protein</fullName>
    </submittedName>
</protein>
<dbReference type="Gramene" id="ERN05258">
    <property type="protein sequence ID" value="ERN05258"/>
    <property type="gene ID" value="AMTR_s00007p00115390"/>
</dbReference>
<dbReference type="HOGENOM" id="CLU_1456333_0_0_1"/>
<feature type="compositionally biased region" description="Polar residues" evidence="1">
    <location>
        <begin position="172"/>
        <end position="186"/>
    </location>
</feature>
<dbReference type="AlphaFoldDB" id="W1PBE7"/>
<gene>
    <name evidence="2" type="ORF">AMTR_s00007p00115390</name>
</gene>
<dbReference type="STRING" id="13333.W1PBE7"/>
<evidence type="ECO:0000313" key="3">
    <source>
        <dbReference type="Proteomes" id="UP000017836"/>
    </source>
</evidence>
<dbReference type="eggNOG" id="KOG2477">
    <property type="taxonomic scope" value="Eukaryota"/>
</dbReference>
<evidence type="ECO:0000313" key="2">
    <source>
        <dbReference type="EMBL" id="ERN05258.1"/>
    </source>
</evidence>